<dbReference type="Proteomes" id="UP001202328">
    <property type="component" value="Unassembled WGS sequence"/>
</dbReference>
<dbReference type="AlphaFoldDB" id="A0AAD4XDP4"/>
<keyword evidence="2" id="KW-1185">Reference proteome</keyword>
<accession>A0AAD4XDP4</accession>
<proteinExistence type="predicted"/>
<gene>
    <name evidence="1" type="ORF">MKW98_009884</name>
</gene>
<organism evidence="1 2">
    <name type="scientific">Papaver atlanticum</name>
    <dbReference type="NCBI Taxonomy" id="357466"/>
    <lineage>
        <taxon>Eukaryota</taxon>
        <taxon>Viridiplantae</taxon>
        <taxon>Streptophyta</taxon>
        <taxon>Embryophyta</taxon>
        <taxon>Tracheophyta</taxon>
        <taxon>Spermatophyta</taxon>
        <taxon>Magnoliopsida</taxon>
        <taxon>Ranunculales</taxon>
        <taxon>Papaveraceae</taxon>
        <taxon>Papaveroideae</taxon>
        <taxon>Papaver</taxon>
    </lineage>
</organism>
<protein>
    <submittedName>
        <fullName evidence="1">Uncharacterized protein</fullName>
    </submittedName>
</protein>
<sequence>MVNGAFFIPSGGGAGCSYAKASSVEPKSAALVEQLTMKAAWWQQQEKMVAAIDWMEHCRVQQETSILLATEPVAAAVAKSFGAAKNLL</sequence>
<evidence type="ECO:0000313" key="2">
    <source>
        <dbReference type="Proteomes" id="UP001202328"/>
    </source>
</evidence>
<dbReference type="EMBL" id="JAJJMB010011112">
    <property type="protein sequence ID" value="KAI3904204.1"/>
    <property type="molecule type" value="Genomic_DNA"/>
</dbReference>
<reference evidence="1" key="1">
    <citation type="submission" date="2022-04" db="EMBL/GenBank/DDBJ databases">
        <title>A functionally conserved STORR gene fusion in Papaver species that diverged 16.8 million years ago.</title>
        <authorList>
            <person name="Catania T."/>
        </authorList>
    </citation>
    <scope>NUCLEOTIDE SEQUENCE</scope>
    <source>
        <strain evidence="1">S-188037</strain>
    </source>
</reference>
<evidence type="ECO:0000313" key="1">
    <source>
        <dbReference type="EMBL" id="KAI3904204.1"/>
    </source>
</evidence>
<name>A0AAD4XDP4_9MAGN</name>
<comment type="caution">
    <text evidence="1">The sequence shown here is derived from an EMBL/GenBank/DDBJ whole genome shotgun (WGS) entry which is preliminary data.</text>
</comment>